<dbReference type="InterPro" id="IPR032710">
    <property type="entry name" value="NTF2-like_dom_sf"/>
</dbReference>
<gene>
    <name evidence="3" type="ORF">FisN_20Hh257</name>
</gene>
<organism evidence="3 4">
    <name type="scientific">Fistulifera solaris</name>
    <name type="common">Oleaginous diatom</name>
    <dbReference type="NCBI Taxonomy" id="1519565"/>
    <lineage>
        <taxon>Eukaryota</taxon>
        <taxon>Sar</taxon>
        <taxon>Stramenopiles</taxon>
        <taxon>Ochrophyta</taxon>
        <taxon>Bacillariophyta</taxon>
        <taxon>Bacillariophyceae</taxon>
        <taxon>Bacillariophycidae</taxon>
        <taxon>Naviculales</taxon>
        <taxon>Naviculaceae</taxon>
        <taxon>Fistulifera</taxon>
    </lineage>
</organism>
<evidence type="ECO:0000313" key="4">
    <source>
        <dbReference type="Proteomes" id="UP000198406"/>
    </source>
</evidence>
<feature type="region of interest" description="Disordered" evidence="2">
    <location>
        <begin position="308"/>
        <end position="328"/>
    </location>
</feature>
<name>A0A1Z5JPX0_FISSO</name>
<dbReference type="OrthoDB" id="45345at2759"/>
<dbReference type="EMBL" id="BDSP01000101">
    <property type="protein sequence ID" value="GAX16067.1"/>
    <property type="molecule type" value="Genomic_DNA"/>
</dbReference>
<dbReference type="Gene3D" id="3.40.30.10">
    <property type="entry name" value="Glutaredoxin"/>
    <property type="match status" value="1"/>
</dbReference>
<comment type="similarity">
    <text evidence="1">Belongs to the TIP41 family.</text>
</comment>
<dbReference type="PANTHER" id="PTHR21021">
    <property type="entry name" value="GAF/PUTATIVE CYTOSKELETAL PROTEIN"/>
    <property type="match status" value="1"/>
</dbReference>
<reference evidence="3 4" key="1">
    <citation type="journal article" date="2015" name="Plant Cell">
        <title>Oil accumulation by the oleaginous diatom Fistulifera solaris as revealed by the genome and transcriptome.</title>
        <authorList>
            <person name="Tanaka T."/>
            <person name="Maeda Y."/>
            <person name="Veluchamy A."/>
            <person name="Tanaka M."/>
            <person name="Abida H."/>
            <person name="Marechal E."/>
            <person name="Bowler C."/>
            <person name="Muto M."/>
            <person name="Sunaga Y."/>
            <person name="Tanaka M."/>
            <person name="Yoshino T."/>
            <person name="Taniguchi T."/>
            <person name="Fukuda Y."/>
            <person name="Nemoto M."/>
            <person name="Matsumoto M."/>
            <person name="Wong P.S."/>
            <person name="Aburatani S."/>
            <person name="Fujibuchi W."/>
        </authorList>
    </citation>
    <scope>NUCLEOTIDE SEQUENCE [LARGE SCALE GENOMIC DNA]</scope>
    <source>
        <strain evidence="3 4">JPCC DA0580</strain>
    </source>
</reference>
<dbReference type="SUPFAM" id="SSF54427">
    <property type="entry name" value="NTF2-like"/>
    <property type="match status" value="1"/>
</dbReference>
<evidence type="ECO:0000313" key="3">
    <source>
        <dbReference type="EMBL" id="GAX16067.1"/>
    </source>
</evidence>
<protein>
    <submittedName>
        <fullName evidence="3">Uncharacterized protein</fullName>
    </submittedName>
</protein>
<sequence>MSIPKNLDKTELEGLCAEQVEDLHGLFVQWFRGTRALEELQEELRLRLSDSFSHVAPNGQFLSGRQILLGHLEDKYGCYHDRVFEIDIYNVQLIWSDGDKFLVTYEEWQSWQQEMDDSASGDMDANQTQQFGRLSTCLLYRQDKTKPFSWIHVHETWLEDEVPAADAKRASETRAKGEEARLANANADEDTVMTGPVQQEVANPVPVQIKSPVKVLVLTSLESTTKEQVSYQEQIAAVLRKENIPFEEVNADAPGHPARNELMALSYRQRDYPRIFVSVGNTNSYWGGWELFDMSHQDGTLAKDLGIDTVSPRQTNGDSHDEDGDPEEDAFMQASQGILVFEEENEEADYAKKAPAVEAPSELPVASNDQTSIPNDISKKRHVSTRLEQYAKPIMWEGALVGVTIAGFYIGTSQGPIANEAWYKENGESMEEMAQSPSTPKPLRRICLPEMVFNVAHVALEGNGVWLSWDATAALNSWAQCHSMIPHMSRLPYQGVNVIKSSDAKKWESRRKHITTNEHSSSVFHYDWTFSTPYCGTVEGGEWVELDESGMRMELLTDQSIPILFFDDIVIYEDDLHDNGQAQYSVKLRVMPTCAYVLARLFVRVDNVVLRCRETRLLIDFFGMKPQIYRDVSWRECAWENLAEHGLPTEVRPWHHNGRDTAEWQQLVRSLPEIDPPKDIIYKHAVLEYPSKSGDTQPEA</sequence>
<dbReference type="AlphaFoldDB" id="A0A1Z5JPX0"/>
<comment type="caution">
    <text evidence="3">The sequence shown here is derived from an EMBL/GenBank/DDBJ whole genome shotgun (WGS) entry which is preliminary data.</text>
</comment>
<dbReference type="InterPro" id="IPR007303">
    <property type="entry name" value="TIP41-like"/>
</dbReference>
<keyword evidence="4" id="KW-1185">Reference proteome</keyword>
<dbReference type="PANTHER" id="PTHR21021:SF16">
    <property type="entry name" value="TIP41-LIKE PROTEIN"/>
    <property type="match status" value="1"/>
</dbReference>
<dbReference type="Proteomes" id="UP000198406">
    <property type="component" value="Unassembled WGS sequence"/>
</dbReference>
<dbReference type="InterPro" id="IPR051330">
    <property type="entry name" value="Phosphatase_reg/MetRdx"/>
</dbReference>
<dbReference type="PROSITE" id="PS51354">
    <property type="entry name" value="GLUTAREDOXIN_2"/>
    <property type="match status" value="1"/>
</dbReference>
<dbReference type="Pfam" id="PF04176">
    <property type="entry name" value="TIP41"/>
    <property type="match status" value="1"/>
</dbReference>
<evidence type="ECO:0000256" key="1">
    <source>
        <dbReference type="ARBA" id="ARBA00006658"/>
    </source>
</evidence>
<dbReference type="InParanoid" id="A0A1Z5JPX0"/>
<dbReference type="GO" id="GO:0031929">
    <property type="term" value="P:TOR signaling"/>
    <property type="evidence" value="ECO:0007669"/>
    <property type="project" value="TreeGrafter"/>
</dbReference>
<proteinExistence type="inferred from homology"/>
<accession>A0A1Z5JPX0</accession>
<dbReference type="GO" id="GO:0005829">
    <property type="term" value="C:cytosol"/>
    <property type="evidence" value="ECO:0007669"/>
    <property type="project" value="TreeGrafter"/>
</dbReference>
<dbReference type="Gene3D" id="3.10.450.50">
    <property type="match status" value="1"/>
</dbReference>
<evidence type="ECO:0000256" key="2">
    <source>
        <dbReference type="SAM" id="MobiDB-lite"/>
    </source>
</evidence>